<dbReference type="Pfam" id="PF00497">
    <property type="entry name" value="SBP_bac_3"/>
    <property type="match status" value="1"/>
</dbReference>
<dbReference type="PROSITE" id="PS51257">
    <property type="entry name" value="PROKAR_LIPOPROTEIN"/>
    <property type="match status" value="1"/>
</dbReference>
<feature type="chain" id="PRO_5030860455" evidence="3">
    <location>
        <begin position="19"/>
        <end position="272"/>
    </location>
</feature>
<dbReference type="PANTHER" id="PTHR35936:SF19">
    <property type="entry name" value="AMINO-ACID-BINDING PROTEIN YXEM-RELATED"/>
    <property type="match status" value="1"/>
</dbReference>
<dbReference type="EMBL" id="JACHFN010000003">
    <property type="protein sequence ID" value="MBB5233663.1"/>
    <property type="molecule type" value="Genomic_DNA"/>
</dbReference>
<dbReference type="SMART" id="SM00079">
    <property type="entry name" value="PBPe"/>
    <property type="match status" value="1"/>
</dbReference>
<name>A0A7W8GE57_9DEIO</name>
<dbReference type="RefSeq" id="WP_184026509.1">
    <property type="nucleotide sequence ID" value="NZ_JACHFN010000003.1"/>
</dbReference>
<evidence type="ECO:0000313" key="7">
    <source>
        <dbReference type="Proteomes" id="UP000525389"/>
    </source>
</evidence>
<feature type="signal peptide" evidence="3">
    <location>
        <begin position="1"/>
        <end position="18"/>
    </location>
</feature>
<evidence type="ECO:0000313" key="6">
    <source>
        <dbReference type="EMBL" id="MBB5233663.1"/>
    </source>
</evidence>
<comment type="caution">
    <text evidence="6">The sequence shown here is derived from an EMBL/GenBank/DDBJ whole genome shotgun (WGS) entry which is preliminary data.</text>
</comment>
<dbReference type="GO" id="GO:0015276">
    <property type="term" value="F:ligand-gated monoatomic ion channel activity"/>
    <property type="evidence" value="ECO:0007669"/>
    <property type="project" value="InterPro"/>
</dbReference>
<evidence type="ECO:0000259" key="4">
    <source>
        <dbReference type="SMART" id="SM00062"/>
    </source>
</evidence>
<dbReference type="GO" id="GO:0016020">
    <property type="term" value="C:membrane"/>
    <property type="evidence" value="ECO:0007669"/>
    <property type="project" value="InterPro"/>
</dbReference>
<dbReference type="InterPro" id="IPR001638">
    <property type="entry name" value="Solute-binding_3/MltF_N"/>
</dbReference>
<dbReference type="AlphaFoldDB" id="A0A7W8GE57"/>
<dbReference type="SUPFAM" id="SSF53850">
    <property type="entry name" value="Periplasmic binding protein-like II"/>
    <property type="match status" value="1"/>
</dbReference>
<feature type="region of interest" description="Disordered" evidence="2">
    <location>
        <begin position="21"/>
        <end position="40"/>
    </location>
</feature>
<dbReference type="SMART" id="SM00062">
    <property type="entry name" value="PBPb"/>
    <property type="match status" value="1"/>
</dbReference>
<sequence length="272" mass="28757">MRSLLLLTTLALALTACKNETQSSTTTASPSSTASSTAAGVPTLEPGVLKVAMEGTYPPFTFRDEAGELTGFDVDIARALAGRLGLETEFVLTEWSGILGGLQADKYDVILNQVGITPERQESIGFSQPYAYSQPQIIVPQAGSFDPQSLADLKGKRVGVGLGSNFEQQLRGAGGIEVVTYPGAPEYLADLAAGRIDAAYNDRLLVGYLIRRDNLPVRGAGVVGDPEPVGVAFKKTNTGLGEAIDRALSELRGSGEYTEISEKWFGQDVGQP</sequence>
<evidence type="ECO:0000256" key="1">
    <source>
        <dbReference type="ARBA" id="ARBA00022729"/>
    </source>
</evidence>
<dbReference type="Gene3D" id="3.40.190.10">
    <property type="entry name" value="Periplasmic binding protein-like II"/>
    <property type="match status" value="2"/>
</dbReference>
<feature type="domain" description="Ionotropic glutamate receptor C-terminal" evidence="5">
    <location>
        <begin position="48"/>
        <end position="267"/>
    </location>
</feature>
<evidence type="ECO:0000256" key="2">
    <source>
        <dbReference type="SAM" id="MobiDB-lite"/>
    </source>
</evidence>
<proteinExistence type="predicted"/>
<keyword evidence="1 3" id="KW-0732">Signal</keyword>
<dbReference type="InterPro" id="IPR001320">
    <property type="entry name" value="Iontro_rcpt_C"/>
</dbReference>
<dbReference type="Proteomes" id="UP000525389">
    <property type="component" value="Unassembled WGS sequence"/>
</dbReference>
<feature type="compositionally biased region" description="Low complexity" evidence="2">
    <location>
        <begin position="23"/>
        <end position="39"/>
    </location>
</feature>
<organism evidence="6 7">
    <name type="scientific">Deinococcus budaensis</name>
    <dbReference type="NCBI Taxonomy" id="1665626"/>
    <lineage>
        <taxon>Bacteria</taxon>
        <taxon>Thermotogati</taxon>
        <taxon>Deinococcota</taxon>
        <taxon>Deinococci</taxon>
        <taxon>Deinococcales</taxon>
        <taxon>Deinococcaceae</taxon>
        <taxon>Deinococcus</taxon>
    </lineage>
</organism>
<evidence type="ECO:0000259" key="5">
    <source>
        <dbReference type="SMART" id="SM00079"/>
    </source>
</evidence>
<feature type="domain" description="Solute-binding protein family 3/N-terminal" evidence="4">
    <location>
        <begin position="48"/>
        <end position="268"/>
    </location>
</feature>
<dbReference type="PANTHER" id="PTHR35936">
    <property type="entry name" value="MEMBRANE-BOUND LYTIC MUREIN TRANSGLYCOSYLASE F"/>
    <property type="match status" value="1"/>
</dbReference>
<gene>
    <name evidence="6" type="ORF">HNQ09_001093</name>
</gene>
<keyword evidence="7" id="KW-1185">Reference proteome</keyword>
<accession>A0A7W8GE57</accession>
<protein>
    <submittedName>
        <fullName evidence="6">Cystine transport system substrate-binding protein</fullName>
    </submittedName>
</protein>
<evidence type="ECO:0000256" key="3">
    <source>
        <dbReference type="SAM" id="SignalP"/>
    </source>
</evidence>
<reference evidence="6 7" key="1">
    <citation type="submission" date="2020-08" db="EMBL/GenBank/DDBJ databases">
        <title>Genomic Encyclopedia of Type Strains, Phase IV (KMG-IV): sequencing the most valuable type-strain genomes for metagenomic binning, comparative biology and taxonomic classification.</title>
        <authorList>
            <person name="Goeker M."/>
        </authorList>
    </citation>
    <scope>NUCLEOTIDE SEQUENCE [LARGE SCALE GENOMIC DNA]</scope>
    <source>
        <strain evidence="6 7">DSM 101791</strain>
    </source>
</reference>